<evidence type="ECO:0000313" key="2">
    <source>
        <dbReference type="EMBL" id="MBB5979826.1"/>
    </source>
</evidence>
<evidence type="ECO:0000313" key="3">
    <source>
        <dbReference type="Proteomes" id="UP000558997"/>
    </source>
</evidence>
<gene>
    <name evidence="2" type="ORF">HDA44_003167</name>
</gene>
<protein>
    <submittedName>
        <fullName evidence="2">Uncharacterized protein</fullName>
    </submittedName>
</protein>
<dbReference type="AlphaFoldDB" id="A0A841DSU2"/>
<dbReference type="Proteomes" id="UP000558997">
    <property type="component" value="Unassembled WGS sequence"/>
</dbReference>
<name>A0A841DSU2_9ACTN</name>
<keyword evidence="3" id="KW-1185">Reference proteome</keyword>
<evidence type="ECO:0000256" key="1">
    <source>
        <dbReference type="SAM" id="MobiDB-lite"/>
    </source>
</evidence>
<dbReference type="EMBL" id="JACHNF010000001">
    <property type="protein sequence ID" value="MBB5979826.1"/>
    <property type="molecule type" value="Genomic_DNA"/>
</dbReference>
<organism evidence="2 3">
    <name type="scientific">Kribbella solani</name>
    <dbReference type="NCBI Taxonomy" id="236067"/>
    <lineage>
        <taxon>Bacteria</taxon>
        <taxon>Bacillati</taxon>
        <taxon>Actinomycetota</taxon>
        <taxon>Actinomycetes</taxon>
        <taxon>Propionibacteriales</taxon>
        <taxon>Kribbellaceae</taxon>
        <taxon>Kribbella</taxon>
    </lineage>
</organism>
<proteinExistence type="predicted"/>
<sequence>MTGRPSFAFEGSTQPRRRNDLLRAARGGMSQGKLADLVSAEIYRATGQTMLVTAKSISDWECGWYTWPSAEVRMALCSILRKSEPSELGFYKRRVATKQLPVQPVSLLDLTTDHWPAAQSETVRVPGGRSYAGVDRRALPRGGVAGGGLATGRPGQGRGRATESARPPLFGHRSRS</sequence>
<feature type="compositionally biased region" description="Gly residues" evidence="1">
    <location>
        <begin position="143"/>
        <end position="158"/>
    </location>
</feature>
<feature type="region of interest" description="Disordered" evidence="1">
    <location>
        <begin position="132"/>
        <end position="176"/>
    </location>
</feature>
<reference evidence="2 3" key="1">
    <citation type="submission" date="2020-08" db="EMBL/GenBank/DDBJ databases">
        <title>Sequencing the genomes of 1000 actinobacteria strains.</title>
        <authorList>
            <person name="Klenk H.-P."/>
        </authorList>
    </citation>
    <scope>NUCLEOTIDE SEQUENCE [LARGE SCALE GENOMIC DNA]</scope>
    <source>
        <strain evidence="2 3">DSM 17294</strain>
    </source>
</reference>
<accession>A0A841DSU2</accession>
<comment type="caution">
    <text evidence="2">The sequence shown here is derived from an EMBL/GenBank/DDBJ whole genome shotgun (WGS) entry which is preliminary data.</text>
</comment>